<reference evidence="4 5" key="1">
    <citation type="submission" date="2022-08" db="EMBL/GenBank/DDBJ databases">
        <title>Reclassification of Massilia species as members of the genera Telluria, Duganella, Pseudoduganella, Mokoshia gen. nov. and Zemynaea gen. nov. using orthogonal and non-orthogonal genome-based approaches.</title>
        <authorList>
            <person name="Bowman J.P."/>
        </authorList>
    </citation>
    <scope>NUCLEOTIDE SEQUENCE [LARGE SCALE GENOMIC DNA]</scope>
    <source>
        <strain evidence="4 5">JCM 31316</strain>
    </source>
</reference>
<dbReference type="Pfam" id="PF02826">
    <property type="entry name" value="2-Hacid_dh_C"/>
    <property type="match status" value="1"/>
</dbReference>
<dbReference type="PANTHER" id="PTHR43333:SF1">
    <property type="entry name" value="D-ISOMER SPECIFIC 2-HYDROXYACID DEHYDROGENASE NAD-BINDING DOMAIN-CONTAINING PROTEIN"/>
    <property type="match status" value="1"/>
</dbReference>
<evidence type="ECO:0000313" key="5">
    <source>
        <dbReference type="Proteomes" id="UP001204151"/>
    </source>
</evidence>
<evidence type="ECO:0000256" key="2">
    <source>
        <dbReference type="ARBA" id="ARBA00023027"/>
    </source>
</evidence>
<dbReference type="CDD" id="cd12164">
    <property type="entry name" value="GDH_like_2"/>
    <property type="match status" value="1"/>
</dbReference>
<dbReference type="InterPro" id="IPR006140">
    <property type="entry name" value="D-isomer_DH_NAD-bd"/>
</dbReference>
<gene>
    <name evidence="4" type="ORF">NX784_05000</name>
</gene>
<dbReference type="InterPro" id="IPR036291">
    <property type="entry name" value="NAD(P)-bd_dom_sf"/>
</dbReference>
<keyword evidence="5" id="KW-1185">Reference proteome</keyword>
<name>A0ABT1ZMI3_9BURK</name>
<accession>A0ABT1ZMI3</accession>
<dbReference type="EMBL" id="JANUGW010000003">
    <property type="protein sequence ID" value="MCS0580939.1"/>
    <property type="molecule type" value="Genomic_DNA"/>
</dbReference>
<organism evidence="4 5">
    <name type="scientific">Massilia pinisoli</name>
    <dbReference type="NCBI Taxonomy" id="1772194"/>
    <lineage>
        <taxon>Bacteria</taxon>
        <taxon>Pseudomonadati</taxon>
        <taxon>Pseudomonadota</taxon>
        <taxon>Betaproteobacteria</taxon>
        <taxon>Burkholderiales</taxon>
        <taxon>Oxalobacteraceae</taxon>
        <taxon>Telluria group</taxon>
        <taxon>Massilia</taxon>
    </lineage>
</organism>
<dbReference type="RefSeq" id="WP_258815565.1">
    <property type="nucleotide sequence ID" value="NZ_JANUGW010000003.1"/>
</dbReference>
<dbReference type="SUPFAM" id="SSF51735">
    <property type="entry name" value="NAD(P)-binding Rossmann-fold domains"/>
    <property type="match status" value="1"/>
</dbReference>
<evidence type="ECO:0000313" key="4">
    <source>
        <dbReference type="EMBL" id="MCS0580939.1"/>
    </source>
</evidence>
<keyword evidence="2" id="KW-0520">NAD</keyword>
<evidence type="ECO:0000259" key="3">
    <source>
        <dbReference type="Pfam" id="PF02826"/>
    </source>
</evidence>
<keyword evidence="1" id="KW-0560">Oxidoreductase</keyword>
<feature type="domain" description="D-isomer specific 2-hydroxyacid dehydrogenase NAD-binding" evidence="3">
    <location>
        <begin position="105"/>
        <end position="278"/>
    </location>
</feature>
<protein>
    <submittedName>
        <fullName evidence="4">Glyoxylate/hydroxypyruvate reductase A</fullName>
    </submittedName>
</protein>
<evidence type="ECO:0000256" key="1">
    <source>
        <dbReference type="ARBA" id="ARBA00023002"/>
    </source>
</evidence>
<comment type="caution">
    <text evidence="4">The sequence shown here is derived from an EMBL/GenBank/DDBJ whole genome shotgun (WGS) entry which is preliminary data.</text>
</comment>
<dbReference type="Gene3D" id="3.40.50.720">
    <property type="entry name" value="NAD(P)-binding Rossmann-like Domain"/>
    <property type="match status" value="2"/>
</dbReference>
<sequence>MDILLSLPDDDAASWIDELAAVLPAARVRPWRPGDRAPVDYALVWNPPMEALAGCARLKAVFNLGAGVDAVLALLAAQPDLLPPHVPLIKLDDAGMAPQMVQYVLAAVLRHVRRLPDYAASQRARRWQPLPGRDAATHAVGVMGLGALGTPVAGALAQLGFAVRGWSRGPRAVDRVACFAGTDALPDFLDGLDVLVNLLPLTPHTADILDRTLFARLAPGAQLINIGRGAHLVEDDLLRALDSGQLAQATLDVFRKEPLPPDHPFWGHPRIEITPHVAALTLRRASARQIATRIDRIERGLPIDGVIDRTSGY</sequence>
<dbReference type="Proteomes" id="UP001204151">
    <property type="component" value="Unassembled WGS sequence"/>
</dbReference>
<proteinExistence type="predicted"/>
<dbReference type="PANTHER" id="PTHR43333">
    <property type="entry name" value="2-HACID_DH_C DOMAIN-CONTAINING PROTEIN"/>
    <property type="match status" value="1"/>
</dbReference>